<sequence>MSLKSKSRTRVQQTPERELDTASGSSSKPLVSVNGGSKRAEAYLVDLAKRREELARTVPEVPASPPHPSQDEDEVVRAERINSFCPRVHEAWDDADGNPADGKWLFLTHLLRMGVTSGRRGRWVGARADLKVPEPIDGWVNAETEAEWNEWEKKDRAERAVKEKVENWKRKVEPPAPTHSAASIPVLKPPSKVSDRTEITTKVPSVLEEPNGSQTKAKSASNPLKDAAPFGFSVVKKPTQVKGKPIASGKQKAVDSDAGGFKGSGQNSPAEAAQPPAPQVSDVPDVEAGQSQAPVIPPAPNIRHISDVPEFSFLPPSFPSSVIQTSTPKPDAKPFKPRKPETIPHVTSAPPTPVAFLPRPVAESAVFPPLSPRVTKTYGRHNLSPNQPLEVSASLPAIPRVPVGLNASPLNYTPTSLSLSSPCLWTTMPFYPFSSA</sequence>
<feature type="compositionally biased region" description="Basic and acidic residues" evidence="1">
    <location>
        <begin position="330"/>
        <end position="342"/>
    </location>
</feature>
<feature type="region of interest" description="Disordered" evidence="1">
    <location>
        <begin position="1"/>
        <end position="35"/>
    </location>
</feature>
<feature type="region of interest" description="Disordered" evidence="1">
    <location>
        <begin position="56"/>
        <end position="75"/>
    </location>
</feature>
<protein>
    <submittedName>
        <fullName evidence="2">Uncharacterized protein</fullName>
    </submittedName>
</protein>
<gene>
    <name evidence="2" type="ORF">M413DRAFT_116695</name>
</gene>
<organism evidence="2 3">
    <name type="scientific">Hebeloma cylindrosporum</name>
    <dbReference type="NCBI Taxonomy" id="76867"/>
    <lineage>
        <taxon>Eukaryota</taxon>
        <taxon>Fungi</taxon>
        <taxon>Dikarya</taxon>
        <taxon>Basidiomycota</taxon>
        <taxon>Agaricomycotina</taxon>
        <taxon>Agaricomycetes</taxon>
        <taxon>Agaricomycetidae</taxon>
        <taxon>Agaricales</taxon>
        <taxon>Agaricineae</taxon>
        <taxon>Hymenogastraceae</taxon>
        <taxon>Hebeloma</taxon>
    </lineage>
</organism>
<evidence type="ECO:0000313" key="3">
    <source>
        <dbReference type="Proteomes" id="UP000053424"/>
    </source>
</evidence>
<feature type="region of interest" description="Disordered" evidence="1">
    <location>
        <begin position="171"/>
        <end position="302"/>
    </location>
</feature>
<dbReference type="EMBL" id="KN831768">
    <property type="protein sequence ID" value="KIM49835.1"/>
    <property type="molecule type" value="Genomic_DNA"/>
</dbReference>
<evidence type="ECO:0000313" key="2">
    <source>
        <dbReference type="EMBL" id="KIM49835.1"/>
    </source>
</evidence>
<reference evidence="2 3" key="1">
    <citation type="submission" date="2014-04" db="EMBL/GenBank/DDBJ databases">
        <authorList>
            <consortium name="DOE Joint Genome Institute"/>
            <person name="Kuo A."/>
            <person name="Gay G."/>
            <person name="Dore J."/>
            <person name="Kohler A."/>
            <person name="Nagy L.G."/>
            <person name="Floudas D."/>
            <person name="Copeland A."/>
            <person name="Barry K.W."/>
            <person name="Cichocki N."/>
            <person name="Veneault-Fourrey C."/>
            <person name="LaButti K."/>
            <person name="Lindquist E.A."/>
            <person name="Lipzen A."/>
            <person name="Lundell T."/>
            <person name="Morin E."/>
            <person name="Murat C."/>
            <person name="Sun H."/>
            <person name="Tunlid A."/>
            <person name="Henrissat B."/>
            <person name="Grigoriev I.V."/>
            <person name="Hibbett D.S."/>
            <person name="Martin F."/>
            <person name="Nordberg H.P."/>
            <person name="Cantor M.N."/>
            <person name="Hua S.X."/>
        </authorList>
    </citation>
    <scope>NUCLEOTIDE SEQUENCE [LARGE SCALE GENOMIC DNA]</scope>
    <source>
        <strain evidence="3">h7</strain>
    </source>
</reference>
<accession>A0A0C3CMB4</accession>
<dbReference type="OrthoDB" id="3218262at2759"/>
<dbReference type="Proteomes" id="UP000053424">
    <property type="component" value="Unassembled WGS sequence"/>
</dbReference>
<name>A0A0C3CMB4_HEBCY</name>
<feature type="region of interest" description="Disordered" evidence="1">
    <location>
        <begin position="323"/>
        <end position="351"/>
    </location>
</feature>
<evidence type="ECO:0000256" key="1">
    <source>
        <dbReference type="SAM" id="MobiDB-lite"/>
    </source>
</evidence>
<reference evidence="3" key="2">
    <citation type="submission" date="2015-01" db="EMBL/GenBank/DDBJ databases">
        <title>Evolutionary Origins and Diversification of the Mycorrhizal Mutualists.</title>
        <authorList>
            <consortium name="DOE Joint Genome Institute"/>
            <consortium name="Mycorrhizal Genomics Consortium"/>
            <person name="Kohler A."/>
            <person name="Kuo A."/>
            <person name="Nagy L.G."/>
            <person name="Floudas D."/>
            <person name="Copeland A."/>
            <person name="Barry K.W."/>
            <person name="Cichocki N."/>
            <person name="Veneault-Fourrey C."/>
            <person name="LaButti K."/>
            <person name="Lindquist E.A."/>
            <person name="Lipzen A."/>
            <person name="Lundell T."/>
            <person name="Morin E."/>
            <person name="Murat C."/>
            <person name="Riley R."/>
            <person name="Ohm R."/>
            <person name="Sun H."/>
            <person name="Tunlid A."/>
            <person name="Henrissat B."/>
            <person name="Grigoriev I.V."/>
            <person name="Hibbett D.S."/>
            <person name="Martin F."/>
        </authorList>
    </citation>
    <scope>NUCLEOTIDE SEQUENCE [LARGE SCALE GENOMIC DNA]</scope>
    <source>
        <strain evidence="3">h7</strain>
    </source>
</reference>
<keyword evidence="3" id="KW-1185">Reference proteome</keyword>
<dbReference type="HOGENOM" id="CLU_628591_0_0_1"/>
<dbReference type="STRING" id="686832.A0A0C3CMB4"/>
<dbReference type="AlphaFoldDB" id="A0A0C3CMB4"/>
<proteinExistence type="predicted"/>
<feature type="compositionally biased region" description="Polar residues" evidence="1">
    <location>
        <begin position="211"/>
        <end position="222"/>
    </location>
</feature>